<evidence type="ECO:0000313" key="5">
    <source>
        <dbReference type="EMBL" id="CCA70805.1"/>
    </source>
</evidence>
<reference evidence="5 6" key="1">
    <citation type="journal article" date="2011" name="PLoS Pathog.">
        <title>Endophytic Life Strategies Decoded by Genome and Transcriptome Analyses of the Mutualistic Root Symbiont Piriformospora indica.</title>
        <authorList>
            <person name="Zuccaro A."/>
            <person name="Lahrmann U."/>
            <person name="Guldener U."/>
            <person name="Langen G."/>
            <person name="Pfiffi S."/>
            <person name="Biedenkopf D."/>
            <person name="Wong P."/>
            <person name="Samans B."/>
            <person name="Grimm C."/>
            <person name="Basiewicz M."/>
            <person name="Murat C."/>
            <person name="Martin F."/>
            <person name="Kogel K.H."/>
        </authorList>
    </citation>
    <scope>NUCLEOTIDE SEQUENCE [LARGE SCALE GENOMIC DNA]</scope>
    <source>
        <strain evidence="5 6">DSM 11827</strain>
    </source>
</reference>
<dbReference type="eggNOG" id="KOG1399">
    <property type="taxonomic scope" value="Eukaryota"/>
</dbReference>
<dbReference type="InterPro" id="IPR050346">
    <property type="entry name" value="FMO-like"/>
</dbReference>
<keyword evidence="1" id="KW-0285">Flavoprotein</keyword>
<name>G4THL0_SERID</name>
<dbReference type="STRING" id="1109443.G4THL0"/>
<protein>
    <submittedName>
        <fullName evidence="5">Related to monooxygenase</fullName>
    </submittedName>
</protein>
<keyword evidence="6" id="KW-1185">Reference proteome</keyword>
<dbReference type="Gene3D" id="3.50.50.60">
    <property type="entry name" value="FAD/NAD(P)-binding domain"/>
    <property type="match status" value="2"/>
</dbReference>
<sequence length="574" mass="64973">MSLASMIAKDIERYRSSESKAFSHGNVLDFLSPWKMIKFISAIVYAMCQRIITLMYKPHVPKRHATVRSRGRVAVIGAGMSGISAAAHAFSHGFDVIIYEESDHLGGIWAKANSSSGLQLHSILYRFHPAVVWSRAFPHKYEILKELSRVWREYKLESRTRFGVRVTSVERVSSPEAKDDYNPSRHGHAQWKINDGSDGNFDAVIVAVGTCGDAKWIRFPGMPKESHQTSSDSSSSSSSDHRGEGQDQPHEGYQHHEAREERKVEGGEDSFRGPIFHSSQFDSAQIDDVLGRTVVVIGSGASAVEAVETALAGGAAKCIMLAREDKWIIPRNLFLDVLMAMQPFGREMPMGFVWEEFLKRWHYRGVEHLVPPFHGPFESTPVVNDKFLPYVRMGKCEYVRGDIERLTSKGVLVNVRQRVSKAGDRGQRMEIPADVIVLATGYKPTSVDFLPKDLFPEGYELFLQNFSMEDWSIMLLNSAHVDGIGTVGHVHIGIYTRILLMLMMDFKTRPSTQDMKVWVHDVHYLKHGATGGVLRLFTYIELTLWLGLYYALRPDRWKWLPFILFGWGVHPQYA</sequence>
<dbReference type="GO" id="GO:0004497">
    <property type="term" value="F:monooxygenase activity"/>
    <property type="evidence" value="ECO:0007669"/>
    <property type="project" value="UniProtKB-KW"/>
</dbReference>
<keyword evidence="3" id="KW-0560">Oxidoreductase</keyword>
<evidence type="ECO:0000256" key="4">
    <source>
        <dbReference type="SAM" id="MobiDB-lite"/>
    </source>
</evidence>
<evidence type="ECO:0000256" key="1">
    <source>
        <dbReference type="ARBA" id="ARBA00022630"/>
    </source>
</evidence>
<gene>
    <name evidence="5" type="ORF">PIIN_04740</name>
</gene>
<evidence type="ECO:0000256" key="2">
    <source>
        <dbReference type="ARBA" id="ARBA00022827"/>
    </source>
</evidence>
<dbReference type="OrthoDB" id="66881at2759"/>
<dbReference type="AlphaFoldDB" id="G4THL0"/>
<comment type="caution">
    <text evidence="5">The sequence shown here is derived from an EMBL/GenBank/DDBJ whole genome shotgun (WGS) entry which is preliminary data.</text>
</comment>
<dbReference type="PANTHER" id="PTHR23023">
    <property type="entry name" value="DIMETHYLANILINE MONOOXYGENASE"/>
    <property type="match status" value="1"/>
</dbReference>
<dbReference type="Proteomes" id="UP000007148">
    <property type="component" value="Unassembled WGS sequence"/>
</dbReference>
<evidence type="ECO:0000313" key="6">
    <source>
        <dbReference type="Proteomes" id="UP000007148"/>
    </source>
</evidence>
<feature type="region of interest" description="Disordered" evidence="4">
    <location>
        <begin position="219"/>
        <end position="269"/>
    </location>
</feature>
<proteinExistence type="predicted"/>
<dbReference type="HOGENOM" id="CLU_024886_0_0_1"/>
<dbReference type="SUPFAM" id="SSF51905">
    <property type="entry name" value="FAD/NAD(P)-binding domain"/>
    <property type="match status" value="2"/>
</dbReference>
<accession>G4THL0</accession>
<dbReference type="InterPro" id="IPR036188">
    <property type="entry name" value="FAD/NAD-bd_sf"/>
</dbReference>
<organism evidence="5 6">
    <name type="scientific">Serendipita indica (strain DSM 11827)</name>
    <name type="common">Root endophyte fungus</name>
    <name type="synonym">Piriformospora indica</name>
    <dbReference type="NCBI Taxonomy" id="1109443"/>
    <lineage>
        <taxon>Eukaryota</taxon>
        <taxon>Fungi</taxon>
        <taxon>Dikarya</taxon>
        <taxon>Basidiomycota</taxon>
        <taxon>Agaricomycotina</taxon>
        <taxon>Agaricomycetes</taxon>
        <taxon>Sebacinales</taxon>
        <taxon>Serendipitaceae</taxon>
        <taxon>Serendipita</taxon>
    </lineage>
</organism>
<dbReference type="EMBL" id="CAFZ01000095">
    <property type="protein sequence ID" value="CCA70805.1"/>
    <property type="molecule type" value="Genomic_DNA"/>
</dbReference>
<dbReference type="Pfam" id="PF13450">
    <property type="entry name" value="NAD_binding_8"/>
    <property type="match status" value="1"/>
</dbReference>
<feature type="compositionally biased region" description="Basic and acidic residues" evidence="4">
    <location>
        <begin position="239"/>
        <end position="269"/>
    </location>
</feature>
<keyword evidence="5" id="KW-0503">Monooxygenase</keyword>
<dbReference type="OMA" id="CHIFEAG"/>
<feature type="region of interest" description="Disordered" evidence="4">
    <location>
        <begin position="173"/>
        <end position="193"/>
    </location>
</feature>
<dbReference type="PRINTS" id="PR00419">
    <property type="entry name" value="ADXRDTASE"/>
</dbReference>
<keyword evidence="2" id="KW-0274">FAD</keyword>
<dbReference type="InParanoid" id="G4THL0"/>
<evidence type="ECO:0000256" key="3">
    <source>
        <dbReference type="ARBA" id="ARBA00023002"/>
    </source>
</evidence>